<dbReference type="InterPro" id="IPR036514">
    <property type="entry name" value="SGNH_hydro_sf"/>
</dbReference>
<evidence type="ECO:0000256" key="1">
    <source>
        <dbReference type="ARBA" id="ARBA00008668"/>
    </source>
</evidence>
<name>A0AAW1M4C1_SAPOF</name>
<dbReference type="PANTHER" id="PTHR45642">
    <property type="entry name" value="GDSL ESTERASE/LIPASE EXL3"/>
    <property type="match status" value="1"/>
</dbReference>
<accession>A0AAW1M4C1</accession>
<reference evidence="3" key="1">
    <citation type="submission" date="2024-03" db="EMBL/GenBank/DDBJ databases">
        <title>WGS assembly of Saponaria officinalis var. Norfolk2.</title>
        <authorList>
            <person name="Jenkins J."/>
            <person name="Shu S."/>
            <person name="Grimwood J."/>
            <person name="Barry K."/>
            <person name="Goodstein D."/>
            <person name="Schmutz J."/>
            <person name="Leebens-Mack J."/>
            <person name="Osbourn A."/>
        </authorList>
    </citation>
    <scope>NUCLEOTIDE SEQUENCE [LARGE SCALE GENOMIC DNA]</scope>
    <source>
        <strain evidence="3">JIC</strain>
    </source>
</reference>
<gene>
    <name evidence="3" type="ORF">RND81_03G006700</name>
</gene>
<keyword evidence="2" id="KW-0732">Signal</keyword>
<keyword evidence="4" id="KW-1185">Reference proteome</keyword>
<dbReference type="FunFam" id="3.40.50.1110:FF:000003">
    <property type="entry name" value="GDSL esterase/lipase APG"/>
    <property type="match status" value="1"/>
</dbReference>
<protein>
    <submittedName>
        <fullName evidence="3">Uncharacterized protein</fullName>
    </submittedName>
</protein>
<dbReference type="SUPFAM" id="SSF52266">
    <property type="entry name" value="SGNH hydrolase"/>
    <property type="match status" value="1"/>
</dbReference>
<sequence length="372" mass="41680">MSSFSSTWRQPFQLAMVFNMFIVLPCFRPASARAQNPPKMNVPAVFAFGDSVVDAGNNNYIPITFVKCNFPPYGMNFEGQKATGRFCDGRLPTDFIVEKLGIKKSLPAYLDDSLQDEDLVTGVSFASSGSGYDHMTSSIVLTRSLDDQLNWFKEYRGKLKAIVGAEKADFIVNNSIFFVVAGTCDLANTYFTFPFRRLFQDVDSYTDIMLDGATSFLKNLYDMGARTIAISSVPPLGYVPSQRTLGGGPTRRRPESYNEAAQIFNLKLFSRLQYLRRTLDKSTLIYMDMYNIFLDIILNHTQYGFKNIDRGCCGSGLIEAGPLCNPFSLLCDAKFLFWDSFHPTEAAYELLSNQILINYFPHLSGASTSPNI</sequence>
<dbReference type="InterPro" id="IPR035669">
    <property type="entry name" value="SGNH_plant_lipase-like"/>
</dbReference>
<feature type="chain" id="PRO_5043542157" evidence="2">
    <location>
        <begin position="35"/>
        <end position="372"/>
    </location>
</feature>
<comment type="caution">
    <text evidence="3">The sequence shown here is derived from an EMBL/GenBank/DDBJ whole genome shotgun (WGS) entry which is preliminary data.</text>
</comment>
<organism evidence="3 4">
    <name type="scientific">Saponaria officinalis</name>
    <name type="common">Common soapwort</name>
    <name type="synonym">Lychnis saponaria</name>
    <dbReference type="NCBI Taxonomy" id="3572"/>
    <lineage>
        <taxon>Eukaryota</taxon>
        <taxon>Viridiplantae</taxon>
        <taxon>Streptophyta</taxon>
        <taxon>Embryophyta</taxon>
        <taxon>Tracheophyta</taxon>
        <taxon>Spermatophyta</taxon>
        <taxon>Magnoliopsida</taxon>
        <taxon>eudicotyledons</taxon>
        <taxon>Gunneridae</taxon>
        <taxon>Pentapetalae</taxon>
        <taxon>Caryophyllales</taxon>
        <taxon>Caryophyllaceae</taxon>
        <taxon>Caryophylleae</taxon>
        <taxon>Saponaria</taxon>
    </lineage>
</organism>
<dbReference type="Gene3D" id="3.40.50.1110">
    <property type="entry name" value="SGNH hydrolase"/>
    <property type="match status" value="1"/>
</dbReference>
<dbReference type="Pfam" id="PF00657">
    <property type="entry name" value="Lipase_GDSL"/>
    <property type="match status" value="1"/>
</dbReference>
<dbReference type="GO" id="GO:0006629">
    <property type="term" value="P:lipid metabolic process"/>
    <property type="evidence" value="ECO:0007669"/>
    <property type="project" value="InterPro"/>
</dbReference>
<evidence type="ECO:0000256" key="2">
    <source>
        <dbReference type="SAM" id="SignalP"/>
    </source>
</evidence>
<proteinExistence type="inferred from homology"/>
<dbReference type="AlphaFoldDB" id="A0AAW1M4C1"/>
<dbReference type="InterPro" id="IPR008265">
    <property type="entry name" value="Lipase_GDSL_AS"/>
</dbReference>
<dbReference type="PANTHER" id="PTHR45642:SF95">
    <property type="entry name" value="GDSL-LIKE LIPASE_ACYLHYDROLASE FAMILY PROTEIN, EXPRESSED"/>
    <property type="match status" value="1"/>
</dbReference>
<evidence type="ECO:0000313" key="4">
    <source>
        <dbReference type="Proteomes" id="UP001443914"/>
    </source>
</evidence>
<feature type="signal peptide" evidence="2">
    <location>
        <begin position="1"/>
        <end position="34"/>
    </location>
</feature>
<dbReference type="InterPro" id="IPR001087">
    <property type="entry name" value="GDSL"/>
</dbReference>
<evidence type="ECO:0000313" key="3">
    <source>
        <dbReference type="EMBL" id="KAK9740039.1"/>
    </source>
</evidence>
<dbReference type="PROSITE" id="PS01098">
    <property type="entry name" value="LIPASE_GDSL_SER"/>
    <property type="match status" value="1"/>
</dbReference>
<dbReference type="EMBL" id="JBDFQZ010000003">
    <property type="protein sequence ID" value="KAK9740039.1"/>
    <property type="molecule type" value="Genomic_DNA"/>
</dbReference>
<comment type="similarity">
    <text evidence="1">Belongs to the 'GDSL' lipolytic enzyme family.</text>
</comment>
<dbReference type="GO" id="GO:0016298">
    <property type="term" value="F:lipase activity"/>
    <property type="evidence" value="ECO:0007669"/>
    <property type="project" value="InterPro"/>
</dbReference>
<dbReference type="Proteomes" id="UP001443914">
    <property type="component" value="Unassembled WGS sequence"/>
</dbReference>
<dbReference type="CDD" id="cd01837">
    <property type="entry name" value="SGNH_plant_lipase_like"/>
    <property type="match status" value="1"/>
</dbReference>
<dbReference type="InterPro" id="IPR050592">
    <property type="entry name" value="GDSL_lipolytic_enzyme"/>
</dbReference>